<sequence length="156" mass="17333">MAPHYQSSTPEIFQRKISDFCTLRLAPLLQQRTFENVRAYMIGLVQFRSNPPTRAGKIDWQAIALACDMESELTTEVKRAVQPGFDAIARYLGMSKPSKLSPSTALPRRPPSKRGKSTGASNSQTPTTSLRKPKATSSDRRSAPLITISNRSRWAP</sequence>
<dbReference type="RefSeq" id="WP_037219967.1">
    <property type="nucleotide sequence ID" value="NZ_BAYX01000011.1"/>
</dbReference>
<evidence type="ECO:0000313" key="3">
    <source>
        <dbReference type="Proteomes" id="UP000026941"/>
    </source>
</evidence>
<organism evidence="2 3">
    <name type="scientific">Rhizobium rhizogenes NBRC 13257</name>
    <dbReference type="NCBI Taxonomy" id="1220581"/>
    <lineage>
        <taxon>Bacteria</taxon>
        <taxon>Pseudomonadati</taxon>
        <taxon>Pseudomonadota</taxon>
        <taxon>Alphaproteobacteria</taxon>
        <taxon>Hyphomicrobiales</taxon>
        <taxon>Rhizobiaceae</taxon>
        <taxon>Rhizobium/Agrobacterium group</taxon>
        <taxon>Rhizobium</taxon>
    </lineage>
</organism>
<feature type="compositionally biased region" description="Polar residues" evidence="1">
    <location>
        <begin position="118"/>
        <end position="130"/>
    </location>
</feature>
<name>A0AA87Q4S7_RHIRH</name>
<evidence type="ECO:0000313" key="2">
    <source>
        <dbReference type="EMBL" id="GAJ95163.1"/>
    </source>
</evidence>
<accession>A0AA87Q4S7</accession>
<dbReference type="GeneID" id="86852095"/>
<proteinExistence type="predicted"/>
<dbReference type="Proteomes" id="UP000026941">
    <property type="component" value="Unassembled WGS sequence"/>
</dbReference>
<dbReference type="EMBL" id="BAYX01000011">
    <property type="protein sequence ID" value="GAJ95163.1"/>
    <property type="molecule type" value="Genomic_DNA"/>
</dbReference>
<gene>
    <name evidence="2" type="ORF">RRH01S_11_00710</name>
</gene>
<protein>
    <submittedName>
        <fullName evidence="2">Uncharacterized protein</fullName>
    </submittedName>
</protein>
<dbReference type="AlphaFoldDB" id="A0AA87Q4S7"/>
<reference evidence="2 3" key="1">
    <citation type="submission" date="2014-05" db="EMBL/GenBank/DDBJ databases">
        <title>Whole genome shotgun sequence of Rhizobium rhizogenes NBRC 13257.</title>
        <authorList>
            <person name="Katano-Makiyama Y."/>
            <person name="Hosoyama A."/>
            <person name="Hashimoto M."/>
            <person name="Hosoyama Y."/>
            <person name="Noguchi M."/>
            <person name="Tsuchikane K."/>
            <person name="Kimura A."/>
            <person name="Ohji S."/>
            <person name="Ichikawa N."/>
            <person name="Yamazoe A."/>
            <person name="Fujita N."/>
        </authorList>
    </citation>
    <scope>NUCLEOTIDE SEQUENCE [LARGE SCALE GENOMIC DNA]</scope>
    <source>
        <strain evidence="2 3">NBRC 13257</strain>
    </source>
</reference>
<comment type="caution">
    <text evidence="2">The sequence shown here is derived from an EMBL/GenBank/DDBJ whole genome shotgun (WGS) entry which is preliminary data.</text>
</comment>
<feature type="region of interest" description="Disordered" evidence="1">
    <location>
        <begin position="96"/>
        <end position="156"/>
    </location>
</feature>
<feature type="compositionally biased region" description="Polar residues" evidence="1">
    <location>
        <begin position="147"/>
        <end position="156"/>
    </location>
</feature>
<evidence type="ECO:0000256" key="1">
    <source>
        <dbReference type="SAM" id="MobiDB-lite"/>
    </source>
</evidence>